<dbReference type="AlphaFoldDB" id="A0AAW1YB85"/>
<organism evidence="1 2">
    <name type="scientific">Rubus argutus</name>
    <name type="common">Southern blackberry</name>
    <dbReference type="NCBI Taxonomy" id="59490"/>
    <lineage>
        <taxon>Eukaryota</taxon>
        <taxon>Viridiplantae</taxon>
        <taxon>Streptophyta</taxon>
        <taxon>Embryophyta</taxon>
        <taxon>Tracheophyta</taxon>
        <taxon>Spermatophyta</taxon>
        <taxon>Magnoliopsida</taxon>
        <taxon>eudicotyledons</taxon>
        <taxon>Gunneridae</taxon>
        <taxon>Pentapetalae</taxon>
        <taxon>rosids</taxon>
        <taxon>fabids</taxon>
        <taxon>Rosales</taxon>
        <taxon>Rosaceae</taxon>
        <taxon>Rosoideae</taxon>
        <taxon>Rosoideae incertae sedis</taxon>
        <taxon>Rubus</taxon>
    </lineage>
</organism>
<reference evidence="1 2" key="1">
    <citation type="journal article" date="2023" name="G3 (Bethesda)">
        <title>A chromosome-length genome assembly and annotation of blackberry (Rubus argutus, cv. 'Hillquist').</title>
        <authorList>
            <person name="Bruna T."/>
            <person name="Aryal R."/>
            <person name="Dudchenko O."/>
            <person name="Sargent D.J."/>
            <person name="Mead D."/>
            <person name="Buti M."/>
            <person name="Cavallini A."/>
            <person name="Hytonen T."/>
            <person name="Andres J."/>
            <person name="Pham M."/>
            <person name="Weisz D."/>
            <person name="Mascagni F."/>
            <person name="Usai G."/>
            <person name="Natali L."/>
            <person name="Bassil N."/>
            <person name="Fernandez G.E."/>
            <person name="Lomsadze A."/>
            <person name="Armour M."/>
            <person name="Olukolu B."/>
            <person name="Poorten T."/>
            <person name="Britton C."/>
            <person name="Davik J."/>
            <person name="Ashrafi H."/>
            <person name="Aiden E.L."/>
            <person name="Borodovsky M."/>
            <person name="Worthington M."/>
        </authorList>
    </citation>
    <scope>NUCLEOTIDE SEQUENCE [LARGE SCALE GENOMIC DNA]</scope>
    <source>
        <strain evidence="1">PI 553951</strain>
    </source>
</reference>
<accession>A0AAW1YB85</accession>
<sequence length="75" mass="8056">MASISGGGVLDAIERFQLQPHSSASFNLFIMASISGGGVLDAIERFRLKRLSCVAGEVDGNPPFIWVDVDCHFDS</sequence>
<dbReference type="Proteomes" id="UP001457282">
    <property type="component" value="Unassembled WGS sequence"/>
</dbReference>
<name>A0AAW1YB85_RUBAR</name>
<evidence type="ECO:0000313" key="1">
    <source>
        <dbReference type="EMBL" id="KAK9946068.1"/>
    </source>
</evidence>
<dbReference type="EMBL" id="JBEDUW010000002">
    <property type="protein sequence ID" value="KAK9946068.1"/>
    <property type="molecule type" value="Genomic_DNA"/>
</dbReference>
<evidence type="ECO:0000313" key="2">
    <source>
        <dbReference type="Proteomes" id="UP001457282"/>
    </source>
</evidence>
<proteinExistence type="predicted"/>
<protein>
    <submittedName>
        <fullName evidence="1">Uncharacterized protein</fullName>
    </submittedName>
</protein>
<keyword evidence="2" id="KW-1185">Reference proteome</keyword>
<comment type="caution">
    <text evidence="1">The sequence shown here is derived from an EMBL/GenBank/DDBJ whole genome shotgun (WGS) entry which is preliminary data.</text>
</comment>
<gene>
    <name evidence="1" type="ORF">M0R45_011549</name>
</gene>